<accession>A0AA40F1J1</accession>
<proteinExistence type="predicted"/>
<evidence type="ECO:0000313" key="1">
    <source>
        <dbReference type="EMBL" id="KAK0749321.1"/>
    </source>
</evidence>
<dbReference type="EMBL" id="JAUKUD010000003">
    <property type="protein sequence ID" value="KAK0749321.1"/>
    <property type="molecule type" value="Genomic_DNA"/>
</dbReference>
<reference evidence="1" key="1">
    <citation type="submission" date="2023-06" db="EMBL/GenBank/DDBJ databases">
        <title>Genome-scale phylogeny and comparative genomics of the fungal order Sordariales.</title>
        <authorList>
            <consortium name="Lawrence Berkeley National Laboratory"/>
            <person name="Hensen N."/>
            <person name="Bonometti L."/>
            <person name="Westerberg I."/>
            <person name="Brannstrom I.O."/>
            <person name="Guillou S."/>
            <person name="Cros-Aarteil S."/>
            <person name="Calhoun S."/>
            <person name="Haridas S."/>
            <person name="Kuo A."/>
            <person name="Mondo S."/>
            <person name="Pangilinan J."/>
            <person name="Riley R."/>
            <person name="LaButti K."/>
            <person name="Andreopoulos B."/>
            <person name="Lipzen A."/>
            <person name="Chen C."/>
            <person name="Yanf M."/>
            <person name="Daum C."/>
            <person name="Ng V."/>
            <person name="Clum A."/>
            <person name="Steindorff A."/>
            <person name="Ohm R."/>
            <person name="Martin F."/>
            <person name="Silar P."/>
            <person name="Natvig D."/>
            <person name="Lalanne C."/>
            <person name="Gautier V."/>
            <person name="Ament-velasquez S.L."/>
            <person name="Kruys A."/>
            <person name="Hutchinson M.I."/>
            <person name="Powell A.J."/>
            <person name="Barry K."/>
            <person name="Miller A.N."/>
            <person name="Grigoriev I.V."/>
            <person name="Debuchy R."/>
            <person name="Gladieux P."/>
            <person name="Thoren M.H."/>
            <person name="Johannesson H."/>
        </authorList>
    </citation>
    <scope>NUCLEOTIDE SEQUENCE</scope>
    <source>
        <strain evidence="1">SMH3187-1</strain>
    </source>
</reference>
<sequence length="206" mass="21928">MKRPAPADAAAAPGPAKKFKPFTAELYLSKAAVSQVPQPRLLHPNITRAEHYSGGISLGRNSTLGTANHSLRSVSTSSAAAPPECPRDLVPSRLAREAANTRQEVVKFLLLAEKVRTQEDVSAETEKNIAEMVRASSPGGDALMVLTFAKFKKEKAKEERAAEKAAEEDEAAGLIGFRVSTLGGLVSIPLMTHSSFKLTDTSDTSS</sequence>
<evidence type="ECO:0000313" key="2">
    <source>
        <dbReference type="Proteomes" id="UP001172155"/>
    </source>
</evidence>
<organism evidence="1 2">
    <name type="scientific">Schizothecium vesticola</name>
    <dbReference type="NCBI Taxonomy" id="314040"/>
    <lineage>
        <taxon>Eukaryota</taxon>
        <taxon>Fungi</taxon>
        <taxon>Dikarya</taxon>
        <taxon>Ascomycota</taxon>
        <taxon>Pezizomycotina</taxon>
        <taxon>Sordariomycetes</taxon>
        <taxon>Sordariomycetidae</taxon>
        <taxon>Sordariales</taxon>
        <taxon>Schizotheciaceae</taxon>
        <taxon>Schizothecium</taxon>
    </lineage>
</organism>
<protein>
    <submittedName>
        <fullName evidence="1">Uncharacterized protein</fullName>
    </submittedName>
</protein>
<dbReference type="AlphaFoldDB" id="A0AA40F1J1"/>
<gene>
    <name evidence="1" type="ORF">B0T18DRAFT_388938</name>
</gene>
<comment type="caution">
    <text evidence="1">The sequence shown here is derived from an EMBL/GenBank/DDBJ whole genome shotgun (WGS) entry which is preliminary data.</text>
</comment>
<name>A0AA40F1J1_9PEZI</name>
<keyword evidence="2" id="KW-1185">Reference proteome</keyword>
<dbReference type="Proteomes" id="UP001172155">
    <property type="component" value="Unassembled WGS sequence"/>
</dbReference>